<dbReference type="RefSeq" id="WP_026737227.1">
    <property type="nucleotide sequence ID" value="NZ_AP019822.1"/>
</dbReference>
<dbReference type="Gene3D" id="3.40.50.1000">
    <property type="entry name" value="HAD superfamily/HAD-like"/>
    <property type="match status" value="1"/>
</dbReference>
<name>A0A510J8T5_9FUSO</name>
<dbReference type="GO" id="GO:0016787">
    <property type="term" value="F:hydrolase activity"/>
    <property type="evidence" value="ECO:0007669"/>
    <property type="project" value="UniProtKB-KW"/>
</dbReference>
<gene>
    <name evidence="1" type="ORF">JCM16774_0651</name>
</gene>
<dbReference type="InterPro" id="IPR006385">
    <property type="entry name" value="HAD_hydro_SerB1"/>
</dbReference>
<sequence length="222" mass="26380">MGKKINIIVYDFDKTIYGGESGTNFFTYYFKKYPIKASVFSFIYLKEVFLYLIKVINLKQLKERFYVFLEKYSNEEIQEIIDGFWKEYSKKNYKWTGEELKKNKAESDMVIVSSATPLFLIEKFVLSLGYDTVFGTDFEEGKNGEFVSKIKGENNKGIEKVHKLSRWAKENNIEYRITKFYSDSLADKPLFDIAEKKYWIKRGEKIEGMPEKRTIIDVLFWK</sequence>
<dbReference type="NCBIfam" id="TIGR01488">
    <property type="entry name" value="HAD-SF-IB"/>
    <property type="match status" value="1"/>
</dbReference>
<dbReference type="Gene3D" id="1.20.1440.100">
    <property type="entry name" value="SG protein - dephosphorylation function"/>
    <property type="match status" value="1"/>
</dbReference>
<evidence type="ECO:0000313" key="2">
    <source>
        <dbReference type="Proteomes" id="UP000321606"/>
    </source>
</evidence>
<dbReference type="NCBIfam" id="TIGR01490">
    <property type="entry name" value="HAD-SF-IB-hyp1"/>
    <property type="match status" value="1"/>
</dbReference>
<dbReference type="InterPro" id="IPR023214">
    <property type="entry name" value="HAD_sf"/>
</dbReference>
<dbReference type="EMBL" id="AP019822">
    <property type="protein sequence ID" value="BBM35722.1"/>
    <property type="molecule type" value="Genomic_DNA"/>
</dbReference>
<dbReference type="Pfam" id="PF12710">
    <property type="entry name" value="HAD"/>
    <property type="match status" value="1"/>
</dbReference>
<dbReference type="AlphaFoldDB" id="A0A510J8T5"/>
<dbReference type="InterPro" id="IPR036412">
    <property type="entry name" value="HAD-like_sf"/>
</dbReference>
<keyword evidence="1" id="KW-0378">Hydrolase</keyword>
<dbReference type="SUPFAM" id="SSF56784">
    <property type="entry name" value="HAD-like"/>
    <property type="match status" value="1"/>
</dbReference>
<evidence type="ECO:0000313" key="1">
    <source>
        <dbReference type="EMBL" id="BBM35722.1"/>
    </source>
</evidence>
<dbReference type="OrthoDB" id="9794212at2"/>
<proteinExistence type="predicted"/>
<dbReference type="Proteomes" id="UP000321606">
    <property type="component" value="Chromosome"/>
</dbReference>
<reference evidence="1 2" key="1">
    <citation type="submission" date="2019-07" db="EMBL/GenBank/DDBJ databases">
        <title>Complete Genome Sequence of Leptotrichia goodfellowii Strain JCM 16774.</title>
        <authorList>
            <person name="Watanabe S."/>
            <person name="Cui L."/>
        </authorList>
    </citation>
    <scope>NUCLEOTIDE SEQUENCE [LARGE SCALE GENOMIC DNA]</scope>
    <source>
        <strain evidence="1 2">JCM16774</strain>
    </source>
</reference>
<dbReference type="STRING" id="714315.GCA_000516535_00650"/>
<dbReference type="KEGG" id="lgo:JCM16774_0651"/>
<organism evidence="1 2">
    <name type="scientific">Pseudoleptotrichia goodfellowii</name>
    <dbReference type="NCBI Taxonomy" id="157692"/>
    <lineage>
        <taxon>Bacteria</taxon>
        <taxon>Fusobacteriati</taxon>
        <taxon>Fusobacteriota</taxon>
        <taxon>Fusobacteriia</taxon>
        <taxon>Fusobacteriales</taxon>
        <taxon>Leptotrichiaceae</taxon>
        <taxon>Pseudoleptotrichia</taxon>
    </lineage>
</organism>
<protein>
    <submittedName>
        <fullName evidence="1">HAD-superfamily hydrolase</fullName>
    </submittedName>
</protein>
<accession>A0A510J8T5</accession>